<reference evidence="2" key="1">
    <citation type="journal article" date="2020" name="Stud. Mycol.">
        <title>101 Dothideomycetes genomes: a test case for predicting lifestyles and emergence of pathogens.</title>
        <authorList>
            <person name="Haridas S."/>
            <person name="Albert R."/>
            <person name="Binder M."/>
            <person name="Bloem J."/>
            <person name="Labutti K."/>
            <person name="Salamov A."/>
            <person name="Andreopoulos B."/>
            <person name="Baker S."/>
            <person name="Barry K."/>
            <person name="Bills G."/>
            <person name="Bluhm B."/>
            <person name="Cannon C."/>
            <person name="Castanera R."/>
            <person name="Culley D."/>
            <person name="Daum C."/>
            <person name="Ezra D."/>
            <person name="Gonzalez J."/>
            <person name="Henrissat B."/>
            <person name="Kuo A."/>
            <person name="Liang C."/>
            <person name="Lipzen A."/>
            <person name="Lutzoni F."/>
            <person name="Magnuson J."/>
            <person name="Mondo S."/>
            <person name="Nolan M."/>
            <person name="Ohm R."/>
            <person name="Pangilinan J."/>
            <person name="Park H.-J."/>
            <person name="Ramirez L."/>
            <person name="Alfaro M."/>
            <person name="Sun H."/>
            <person name="Tritt A."/>
            <person name="Yoshinaga Y."/>
            <person name="Zwiers L.-H."/>
            <person name="Turgeon B."/>
            <person name="Goodwin S."/>
            <person name="Spatafora J."/>
            <person name="Crous P."/>
            <person name="Grigoriev I."/>
        </authorList>
    </citation>
    <scope>NUCLEOTIDE SEQUENCE</scope>
    <source>
        <strain evidence="2">CBS 101060</strain>
    </source>
</reference>
<comment type="caution">
    <text evidence="2">The sequence shown here is derived from an EMBL/GenBank/DDBJ whole genome shotgun (WGS) entry which is preliminary data.</text>
</comment>
<sequence length="59" mass="6677">MDLEESLYDRISNAIFPIAIDFPLLGIILILAVLVGIAFLTISLLVQIFEYLKFYIMGI</sequence>
<feature type="transmembrane region" description="Helical" evidence="1">
    <location>
        <begin position="24"/>
        <end position="49"/>
    </location>
</feature>
<protein>
    <submittedName>
        <fullName evidence="2">Uncharacterized protein</fullName>
    </submittedName>
</protein>
<gene>
    <name evidence="2" type="ORF">M501DRAFT_995004</name>
</gene>
<name>A0A9P4S8D3_9PEZI</name>
<accession>A0A9P4S8D3</accession>
<keyword evidence="3" id="KW-1185">Reference proteome</keyword>
<organism evidence="2 3">
    <name type="scientific">Patellaria atrata CBS 101060</name>
    <dbReference type="NCBI Taxonomy" id="1346257"/>
    <lineage>
        <taxon>Eukaryota</taxon>
        <taxon>Fungi</taxon>
        <taxon>Dikarya</taxon>
        <taxon>Ascomycota</taxon>
        <taxon>Pezizomycotina</taxon>
        <taxon>Dothideomycetes</taxon>
        <taxon>Dothideomycetes incertae sedis</taxon>
        <taxon>Patellariales</taxon>
        <taxon>Patellariaceae</taxon>
        <taxon>Patellaria</taxon>
    </lineage>
</organism>
<keyword evidence="1" id="KW-0812">Transmembrane</keyword>
<dbReference type="EMBL" id="MU006098">
    <property type="protein sequence ID" value="KAF2837771.1"/>
    <property type="molecule type" value="Genomic_DNA"/>
</dbReference>
<dbReference type="Proteomes" id="UP000799429">
    <property type="component" value="Unassembled WGS sequence"/>
</dbReference>
<evidence type="ECO:0000313" key="3">
    <source>
        <dbReference type="Proteomes" id="UP000799429"/>
    </source>
</evidence>
<evidence type="ECO:0000313" key="2">
    <source>
        <dbReference type="EMBL" id="KAF2837771.1"/>
    </source>
</evidence>
<evidence type="ECO:0000256" key="1">
    <source>
        <dbReference type="SAM" id="Phobius"/>
    </source>
</evidence>
<keyword evidence="1" id="KW-1133">Transmembrane helix</keyword>
<proteinExistence type="predicted"/>
<dbReference type="AlphaFoldDB" id="A0A9P4S8D3"/>
<keyword evidence="1" id="KW-0472">Membrane</keyword>